<evidence type="ECO:0000313" key="4">
    <source>
        <dbReference type="EMBL" id="OGH85825.1"/>
    </source>
</evidence>
<dbReference type="InterPro" id="IPR001296">
    <property type="entry name" value="Glyco_trans_1"/>
</dbReference>
<proteinExistence type="predicted"/>
<gene>
    <name evidence="4" type="ORF">A2493_02240</name>
</gene>
<accession>A0A1F6NPP3</accession>
<organism evidence="4 5">
    <name type="scientific">Candidatus Magasanikbacteria bacterium RIFOXYC12_FULL_33_11</name>
    <dbReference type="NCBI Taxonomy" id="1798701"/>
    <lineage>
        <taxon>Bacteria</taxon>
        <taxon>Candidatus Magasanikiibacteriota</taxon>
    </lineage>
</organism>
<reference evidence="4 5" key="1">
    <citation type="journal article" date="2016" name="Nat. Commun.">
        <title>Thousands of microbial genomes shed light on interconnected biogeochemical processes in an aquifer system.</title>
        <authorList>
            <person name="Anantharaman K."/>
            <person name="Brown C.T."/>
            <person name="Hug L.A."/>
            <person name="Sharon I."/>
            <person name="Castelle C.J."/>
            <person name="Probst A.J."/>
            <person name="Thomas B.C."/>
            <person name="Singh A."/>
            <person name="Wilkins M.J."/>
            <person name="Karaoz U."/>
            <person name="Brodie E.L."/>
            <person name="Williams K.H."/>
            <person name="Hubbard S.S."/>
            <person name="Banfield J.F."/>
        </authorList>
    </citation>
    <scope>NUCLEOTIDE SEQUENCE [LARGE SCALE GENOMIC DNA]</scope>
</reference>
<comment type="caution">
    <text evidence="4">The sequence shown here is derived from an EMBL/GenBank/DDBJ whole genome shotgun (WGS) entry which is preliminary data.</text>
</comment>
<dbReference type="PANTHER" id="PTHR46401:SF2">
    <property type="entry name" value="GLYCOSYLTRANSFERASE WBBK-RELATED"/>
    <property type="match status" value="1"/>
</dbReference>
<dbReference type="AlphaFoldDB" id="A0A1F6NPP3"/>
<dbReference type="Pfam" id="PF13439">
    <property type="entry name" value="Glyco_transf_4"/>
    <property type="match status" value="1"/>
</dbReference>
<protein>
    <recommendedName>
        <fullName evidence="6">Glycosyl transferase family 1 domain-containing protein</fullName>
    </recommendedName>
</protein>
<evidence type="ECO:0000313" key="5">
    <source>
        <dbReference type="Proteomes" id="UP000178349"/>
    </source>
</evidence>
<dbReference type="CDD" id="cd03809">
    <property type="entry name" value="GT4_MtfB-like"/>
    <property type="match status" value="1"/>
</dbReference>
<dbReference type="Pfam" id="PF00534">
    <property type="entry name" value="Glycos_transf_1"/>
    <property type="match status" value="1"/>
</dbReference>
<evidence type="ECO:0000256" key="1">
    <source>
        <dbReference type="ARBA" id="ARBA00022679"/>
    </source>
</evidence>
<evidence type="ECO:0000259" key="2">
    <source>
        <dbReference type="Pfam" id="PF00534"/>
    </source>
</evidence>
<feature type="domain" description="Glycosyltransferase subfamily 4-like N-terminal" evidence="3">
    <location>
        <begin position="15"/>
        <end position="172"/>
    </location>
</feature>
<evidence type="ECO:0000259" key="3">
    <source>
        <dbReference type="Pfam" id="PF13439"/>
    </source>
</evidence>
<dbReference type="GO" id="GO:0009103">
    <property type="term" value="P:lipopolysaccharide biosynthetic process"/>
    <property type="evidence" value="ECO:0007669"/>
    <property type="project" value="TreeGrafter"/>
</dbReference>
<dbReference type="Gene3D" id="3.40.50.2000">
    <property type="entry name" value="Glycogen Phosphorylase B"/>
    <property type="match status" value="2"/>
</dbReference>
<dbReference type="EMBL" id="MFQW01000036">
    <property type="protein sequence ID" value="OGH85825.1"/>
    <property type="molecule type" value="Genomic_DNA"/>
</dbReference>
<dbReference type="PANTHER" id="PTHR46401">
    <property type="entry name" value="GLYCOSYLTRANSFERASE WBBK-RELATED"/>
    <property type="match status" value="1"/>
</dbReference>
<sequence length="368" mass="42785">MKIGIDARMLSSHFGIGRYIQQLILQLQKIDKENEYLIFLRQENFEELKIENPNFTKVLADVPWYTLEEQKDFLKILDDNPVDLMHFPHWNVPYFYKKPFCITIHDLTMYHYGRPEASTLGQVKFWVKDKAHRLLIKHLVKSSKHIIATSEFTAIDIVNTLGVERNKITVTYQAPFVLEDWQKNENVLEKFAIKKKFVLYVGAAYPHKNLDKLLESWKFFNEEKSTDYELVLVGKDNYFYQKLQEDFADLHNVVFTGLVGDSDLVSLYKQASAFVFPSLYEGFGLPPLEASLYGLPVASSSSSCLPEVLGESALYFDPENKEQLADVLFSILSDENIRSELKYQVRENLKRFSSEKLALITREIYVSD</sequence>
<dbReference type="GO" id="GO:0016757">
    <property type="term" value="F:glycosyltransferase activity"/>
    <property type="evidence" value="ECO:0007669"/>
    <property type="project" value="InterPro"/>
</dbReference>
<evidence type="ECO:0008006" key="6">
    <source>
        <dbReference type="Google" id="ProtNLM"/>
    </source>
</evidence>
<dbReference type="Proteomes" id="UP000178349">
    <property type="component" value="Unassembled WGS sequence"/>
</dbReference>
<feature type="domain" description="Glycosyl transferase family 1" evidence="2">
    <location>
        <begin position="194"/>
        <end position="347"/>
    </location>
</feature>
<dbReference type="InterPro" id="IPR028098">
    <property type="entry name" value="Glyco_trans_4-like_N"/>
</dbReference>
<name>A0A1F6NPP3_9BACT</name>
<keyword evidence="1" id="KW-0808">Transferase</keyword>
<dbReference type="SUPFAM" id="SSF53756">
    <property type="entry name" value="UDP-Glycosyltransferase/glycogen phosphorylase"/>
    <property type="match status" value="1"/>
</dbReference>